<dbReference type="Gene3D" id="3.30.420.10">
    <property type="entry name" value="Ribonuclease H-like superfamily/Ribonuclease H"/>
    <property type="match status" value="1"/>
</dbReference>
<evidence type="ECO:0000259" key="1">
    <source>
        <dbReference type="Pfam" id="PF00075"/>
    </source>
</evidence>
<organism evidence="2 3">
    <name type="scientific">Araneus ventricosus</name>
    <name type="common">Orbweaver spider</name>
    <name type="synonym">Epeira ventricosa</name>
    <dbReference type="NCBI Taxonomy" id="182803"/>
    <lineage>
        <taxon>Eukaryota</taxon>
        <taxon>Metazoa</taxon>
        <taxon>Ecdysozoa</taxon>
        <taxon>Arthropoda</taxon>
        <taxon>Chelicerata</taxon>
        <taxon>Arachnida</taxon>
        <taxon>Araneae</taxon>
        <taxon>Araneomorphae</taxon>
        <taxon>Entelegynae</taxon>
        <taxon>Araneoidea</taxon>
        <taxon>Araneidae</taxon>
        <taxon>Araneus</taxon>
    </lineage>
</organism>
<comment type="caution">
    <text evidence="2">The sequence shown here is derived from an EMBL/GenBank/DDBJ whole genome shotgun (WGS) entry which is preliminary data.</text>
</comment>
<keyword evidence="3" id="KW-1185">Reference proteome</keyword>
<dbReference type="Proteomes" id="UP000499080">
    <property type="component" value="Unassembled WGS sequence"/>
</dbReference>
<dbReference type="AlphaFoldDB" id="A0A4Y2UQF4"/>
<dbReference type="InterPro" id="IPR002156">
    <property type="entry name" value="RNaseH_domain"/>
</dbReference>
<sequence length="219" mass="25073">MVNKSSFLKFKGIHINHNHTKGANDLLAKDMLNGEVDFASLNDPYTFKSKVIGFPLSFRKYFYDYQPQAGFVIKNHDFNVLTIEFSRFFVALDVQVGNSMSVLKSLEAINDRFQLIRDIKTILQNLNFSFHWVKAHVGTYGNERADFLAKYVWALTDSWQPLFSDPVRHCGCPLFGEIKNNFFPTDFASLGILDLVQNGQSRRGLIEIVKSVFQVSLEC</sequence>
<evidence type="ECO:0000313" key="3">
    <source>
        <dbReference type="Proteomes" id="UP000499080"/>
    </source>
</evidence>
<dbReference type="InterPro" id="IPR036397">
    <property type="entry name" value="RNaseH_sf"/>
</dbReference>
<proteinExistence type="predicted"/>
<evidence type="ECO:0000313" key="2">
    <source>
        <dbReference type="EMBL" id="GBO14943.1"/>
    </source>
</evidence>
<gene>
    <name evidence="2" type="ORF">AVEN_67219_1</name>
</gene>
<protein>
    <recommendedName>
        <fullName evidence="1">RNase H type-1 domain-containing protein</fullName>
    </recommendedName>
</protein>
<dbReference type="InterPro" id="IPR012337">
    <property type="entry name" value="RNaseH-like_sf"/>
</dbReference>
<dbReference type="GO" id="GO:0003676">
    <property type="term" value="F:nucleic acid binding"/>
    <property type="evidence" value="ECO:0007669"/>
    <property type="project" value="InterPro"/>
</dbReference>
<dbReference type="EMBL" id="BGPR01039039">
    <property type="protein sequence ID" value="GBO14943.1"/>
    <property type="molecule type" value="Genomic_DNA"/>
</dbReference>
<dbReference type="OrthoDB" id="411823at2759"/>
<dbReference type="Pfam" id="PF00075">
    <property type="entry name" value="RNase_H"/>
    <property type="match status" value="1"/>
</dbReference>
<name>A0A4Y2UQF4_ARAVE</name>
<dbReference type="SUPFAM" id="SSF53098">
    <property type="entry name" value="Ribonuclease H-like"/>
    <property type="match status" value="1"/>
</dbReference>
<reference evidence="2 3" key="1">
    <citation type="journal article" date="2019" name="Sci. Rep.">
        <title>Orb-weaving spider Araneus ventricosus genome elucidates the spidroin gene catalogue.</title>
        <authorList>
            <person name="Kono N."/>
            <person name="Nakamura H."/>
            <person name="Ohtoshi R."/>
            <person name="Moran D.A.P."/>
            <person name="Shinohara A."/>
            <person name="Yoshida Y."/>
            <person name="Fujiwara M."/>
            <person name="Mori M."/>
            <person name="Tomita M."/>
            <person name="Arakawa K."/>
        </authorList>
    </citation>
    <scope>NUCLEOTIDE SEQUENCE [LARGE SCALE GENOMIC DNA]</scope>
</reference>
<dbReference type="GO" id="GO:0004523">
    <property type="term" value="F:RNA-DNA hybrid ribonuclease activity"/>
    <property type="evidence" value="ECO:0007669"/>
    <property type="project" value="InterPro"/>
</dbReference>
<accession>A0A4Y2UQF4</accession>
<feature type="domain" description="RNase H type-1" evidence="1">
    <location>
        <begin position="109"/>
        <end position="150"/>
    </location>
</feature>